<reference evidence="2" key="1">
    <citation type="submission" date="2020-02" db="EMBL/GenBank/DDBJ databases">
        <authorList>
            <person name="Meier V. D."/>
        </authorList>
    </citation>
    <scope>NUCLEOTIDE SEQUENCE</scope>
    <source>
        <strain evidence="2">AVDCRST_MAG91</strain>
    </source>
</reference>
<feature type="region of interest" description="Disordered" evidence="1">
    <location>
        <begin position="127"/>
        <end position="202"/>
    </location>
</feature>
<dbReference type="AlphaFoldDB" id="A0A6J4SFP1"/>
<keyword evidence="2" id="KW-0378">Hydrolase</keyword>
<proteinExistence type="predicted"/>
<evidence type="ECO:0000313" key="2">
    <source>
        <dbReference type="EMBL" id="CAA9491146.1"/>
    </source>
</evidence>
<organism evidence="2">
    <name type="scientific">uncultured Sphingomonadaceae bacterium</name>
    <dbReference type="NCBI Taxonomy" id="169976"/>
    <lineage>
        <taxon>Bacteria</taxon>
        <taxon>Pseudomonadati</taxon>
        <taxon>Pseudomonadota</taxon>
        <taxon>Alphaproteobacteria</taxon>
        <taxon>Sphingomonadales</taxon>
        <taxon>Sphingomonadaceae</taxon>
        <taxon>environmental samples</taxon>
    </lineage>
</organism>
<accession>A0A6J4SFP1</accession>
<sequence length="272" mass="29605">GSRFRHHHRHAEGRAQGRPGAAPRLQRGRAAASVQEGPRRLRVAGRQARGGDDLRGAAPRASRLGVRAGGRRRDRGRGGQAALDRRSARRHDQLPPRHPALLDRDRGAGARLWRRLGRDHAGARLSAADGRDVLGGEGQGRVAPRPPPARVRAARPCRRADRDGHSVEGPWRPRPVQPRARRDLAGGGGHSAVRIGGARPRLGRGGAVRRLFRGGRQPVGRRRGNASGARGGRLRQRLSRVRADVRTRRVSGRRGRAAQPVAQARRGRAPRL</sequence>
<feature type="region of interest" description="Disordered" evidence="1">
    <location>
        <begin position="217"/>
        <end position="272"/>
    </location>
</feature>
<name>A0A6J4SFP1_9SPHN</name>
<feature type="non-terminal residue" evidence="2">
    <location>
        <position position="1"/>
    </location>
</feature>
<feature type="region of interest" description="Disordered" evidence="1">
    <location>
        <begin position="1"/>
        <end position="105"/>
    </location>
</feature>
<dbReference type="EMBL" id="CADCVX010000125">
    <property type="protein sequence ID" value="CAA9491146.1"/>
    <property type="molecule type" value="Genomic_DNA"/>
</dbReference>
<evidence type="ECO:0000256" key="1">
    <source>
        <dbReference type="SAM" id="MobiDB-lite"/>
    </source>
</evidence>
<feature type="non-terminal residue" evidence="2">
    <location>
        <position position="272"/>
    </location>
</feature>
<gene>
    <name evidence="2" type="ORF">AVDCRST_MAG91-550</name>
</gene>
<protein>
    <submittedName>
        <fullName evidence="2">Inositol-1-monophosphatase</fullName>
        <ecNumber evidence="2">3.1.3.25</ecNumber>
    </submittedName>
</protein>
<feature type="compositionally biased region" description="Basic residues" evidence="1">
    <location>
        <begin position="1"/>
        <end position="11"/>
    </location>
</feature>
<dbReference type="EC" id="3.1.3.25" evidence="2"/>
<dbReference type="GO" id="GO:0052834">
    <property type="term" value="F:inositol monophosphate phosphatase activity"/>
    <property type="evidence" value="ECO:0007669"/>
    <property type="project" value="UniProtKB-EC"/>
</dbReference>
<feature type="compositionally biased region" description="Basic and acidic residues" evidence="1">
    <location>
        <begin position="83"/>
        <end position="105"/>
    </location>
</feature>